<sequence>MDRKLLVVSMLIVTGMFMTLLDTTIVDIVLPHMMSAFEVEPDDIQWVITSYMIASAVAMPVVGWLGGKIGNRNTYLLGIALFTVMSALCGVAPNLETMIVGRTLQGIGEGLSVPMSMALLFELYPPEKRGTAMGLFALGATFGPSLGPTLGGYLTEHFNWRWVFYVNLLPGILVVYLLTLLMKNNREKGIPPLDFPGFLLLAVSLSSLITALSKGNNWGWSNPKTVVLFYVFAVTTVIFIIHQLKTKYPLVNLDLFKYRFFAFPVLALTLFGMGVYASYFLLPLYLEKLREFPTIVAGEILFYPAAATGIVSIIVGILLDKKILSHRASIVIGTLIFIIGTHLQTLLNLDMSKWQIVALLLPWGAGMGFFFPALSQISLGNFTGDLLRQASSLQNLLRLVGGSVGTAISTHILLSSESAHFNHLSIQVSKYSPQVIEFITKWKQHLYYECSTVTPMLNAKAEAILGMLFKKHAFWHSFADAFTFATVCGILTLIFAVNVGGNVEKVNADSDTCSAD</sequence>
<reference evidence="10 11" key="1">
    <citation type="submission" date="2017-05" db="EMBL/GenBank/DDBJ databases">
        <authorList>
            <person name="Varghese N."/>
            <person name="Submissions S."/>
        </authorList>
    </citation>
    <scope>NUCLEOTIDE SEQUENCE [LARGE SCALE GENOMIC DNA]</scope>
    <source>
        <strain evidence="10 11">DSM 15522</strain>
    </source>
</reference>
<evidence type="ECO:0000256" key="1">
    <source>
        <dbReference type="ARBA" id="ARBA00004651"/>
    </source>
</evidence>
<dbReference type="InterPro" id="IPR036259">
    <property type="entry name" value="MFS_trans_sf"/>
</dbReference>
<comment type="subcellular location">
    <subcellularLocation>
        <location evidence="1">Cell membrane</location>
        <topology evidence="1">Multi-pass membrane protein</topology>
    </subcellularLocation>
</comment>
<evidence type="ECO:0000256" key="4">
    <source>
        <dbReference type="ARBA" id="ARBA00022475"/>
    </source>
</evidence>
<dbReference type="CDD" id="cd17503">
    <property type="entry name" value="MFS_LmrB_MDR_like"/>
    <property type="match status" value="1"/>
</dbReference>
<feature type="domain" description="Major facilitator superfamily (MFS) profile" evidence="9">
    <location>
        <begin position="8"/>
        <end position="504"/>
    </location>
</feature>
<keyword evidence="6 8" id="KW-1133">Transmembrane helix</keyword>
<feature type="transmembrane region" description="Helical" evidence="8">
    <location>
        <begin position="328"/>
        <end position="347"/>
    </location>
</feature>
<feature type="transmembrane region" description="Helical" evidence="8">
    <location>
        <begin position="474"/>
        <end position="497"/>
    </location>
</feature>
<dbReference type="Gene3D" id="1.20.1250.20">
    <property type="entry name" value="MFS general substrate transporter like domains"/>
    <property type="match status" value="1"/>
</dbReference>
<dbReference type="InterPro" id="IPR004638">
    <property type="entry name" value="EmrB-like"/>
</dbReference>
<feature type="transmembrane region" description="Helical" evidence="8">
    <location>
        <begin position="256"/>
        <end position="280"/>
    </location>
</feature>
<feature type="transmembrane region" description="Helical" evidence="8">
    <location>
        <begin position="300"/>
        <end position="319"/>
    </location>
</feature>
<keyword evidence="3" id="KW-0813">Transport</keyword>
<keyword evidence="7 8" id="KW-0472">Membrane</keyword>
<feature type="transmembrane region" description="Helical" evidence="8">
    <location>
        <begin position="225"/>
        <end position="244"/>
    </location>
</feature>
<dbReference type="PROSITE" id="PS50850">
    <property type="entry name" value="MFS"/>
    <property type="match status" value="1"/>
</dbReference>
<feature type="transmembrane region" description="Helical" evidence="8">
    <location>
        <begin position="5"/>
        <end position="26"/>
    </location>
</feature>
<feature type="transmembrane region" description="Helical" evidence="8">
    <location>
        <begin position="353"/>
        <end position="374"/>
    </location>
</feature>
<gene>
    <name evidence="10" type="ORF">SAMN06265339_0248</name>
</gene>
<keyword evidence="4" id="KW-1003">Cell membrane</keyword>
<feature type="transmembrane region" description="Helical" evidence="8">
    <location>
        <begin position="193"/>
        <end position="213"/>
    </location>
</feature>
<evidence type="ECO:0000256" key="6">
    <source>
        <dbReference type="ARBA" id="ARBA00022989"/>
    </source>
</evidence>
<feature type="transmembrane region" description="Helical" evidence="8">
    <location>
        <begin position="46"/>
        <end position="67"/>
    </location>
</feature>
<evidence type="ECO:0000256" key="3">
    <source>
        <dbReference type="ARBA" id="ARBA00022448"/>
    </source>
</evidence>
<dbReference type="RefSeq" id="WP_283399757.1">
    <property type="nucleotide sequence ID" value="NZ_FXUB01000001.1"/>
</dbReference>
<dbReference type="InterPro" id="IPR005829">
    <property type="entry name" value="Sugar_transporter_CS"/>
</dbReference>
<comment type="caution">
    <text evidence="10">The sequence shown here is derived from an EMBL/GenBank/DDBJ whole genome shotgun (WGS) entry which is preliminary data.</text>
</comment>
<dbReference type="PROSITE" id="PS00217">
    <property type="entry name" value="SUGAR_TRANSPORT_2"/>
    <property type="match status" value="1"/>
</dbReference>
<proteinExistence type="inferred from homology"/>
<name>A0ABY1NAC7_9BACT</name>
<dbReference type="EMBL" id="FXUB01000001">
    <property type="protein sequence ID" value="SMP04782.1"/>
    <property type="molecule type" value="Genomic_DNA"/>
</dbReference>
<dbReference type="PANTHER" id="PTHR42718">
    <property type="entry name" value="MAJOR FACILITATOR SUPERFAMILY MULTIDRUG TRANSPORTER MFSC"/>
    <property type="match status" value="1"/>
</dbReference>
<dbReference type="NCBIfam" id="TIGR00711">
    <property type="entry name" value="efflux_EmrB"/>
    <property type="match status" value="1"/>
</dbReference>
<protein>
    <submittedName>
        <fullName evidence="10">MFS transporter, DHA2 family, multidrug resistance protein</fullName>
    </submittedName>
</protein>
<dbReference type="PANTHER" id="PTHR42718:SF9">
    <property type="entry name" value="MAJOR FACILITATOR SUPERFAMILY MULTIDRUG TRANSPORTER MFSC"/>
    <property type="match status" value="1"/>
</dbReference>
<keyword evidence="5 8" id="KW-0812">Transmembrane</keyword>
<evidence type="ECO:0000313" key="10">
    <source>
        <dbReference type="EMBL" id="SMP04782.1"/>
    </source>
</evidence>
<keyword evidence="11" id="KW-1185">Reference proteome</keyword>
<evidence type="ECO:0000256" key="2">
    <source>
        <dbReference type="ARBA" id="ARBA00008537"/>
    </source>
</evidence>
<evidence type="ECO:0000313" key="11">
    <source>
        <dbReference type="Proteomes" id="UP001157911"/>
    </source>
</evidence>
<dbReference type="Pfam" id="PF07690">
    <property type="entry name" value="MFS_1"/>
    <property type="match status" value="1"/>
</dbReference>
<dbReference type="Gene3D" id="1.20.1720.10">
    <property type="entry name" value="Multidrug resistance protein D"/>
    <property type="match status" value="1"/>
</dbReference>
<dbReference type="PRINTS" id="PR01036">
    <property type="entry name" value="TCRTETB"/>
</dbReference>
<feature type="transmembrane region" description="Helical" evidence="8">
    <location>
        <begin position="133"/>
        <end position="154"/>
    </location>
</feature>
<feature type="transmembrane region" description="Helical" evidence="8">
    <location>
        <begin position="74"/>
        <end position="93"/>
    </location>
</feature>
<evidence type="ECO:0000256" key="7">
    <source>
        <dbReference type="ARBA" id="ARBA00023136"/>
    </source>
</evidence>
<evidence type="ECO:0000259" key="9">
    <source>
        <dbReference type="PROSITE" id="PS50850"/>
    </source>
</evidence>
<dbReference type="InterPro" id="IPR020846">
    <property type="entry name" value="MFS_dom"/>
</dbReference>
<organism evidence="10 11">
    <name type="scientific">Desulfurobacterium pacificum</name>
    <dbReference type="NCBI Taxonomy" id="240166"/>
    <lineage>
        <taxon>Bacteria</taxon>
        <taxon>Pseudomonadati</taxon>
        <taxon>Aquificota</taxon>
        <taxon>Aquificia</taxon>
        <taxon>Desulfurobacteriales</taxon>
        <taxon>Desulfurobacteriaceae</taxon>
        <taxon>Desulfurobacterium</taxon>
    </lineage>
</organism>
<accession>A0ABY1NAC7</accession>
<comment type="similarity">
    <text evidence="2">Belongs to the major facilitator superfamily. EmrB family.</text>
</comment>
<evidence type="ECO:0000256" key="5">
    <source>
        <dbReference type="ARBA" id="ARBA00022692"/>
    </source>
</evidence>
<dbReference type="Proteomes" id="UP001157911">
    <property type="component" value="Unassembled WGS sequence"/>
</dbReference>
<dbReference type="SUPFAM" id="SSF103473">
    <property type="entry name" value="MFS general substrate transporter"/>
    <property type="match status" value="1"/>
</dbReference>
<dbReference type="InterPro" id="IPR011701">
    <property type="entry name" value="MFS"/>
</dbReference>
<evidence type="ECO:0000256" key="8">
    <source>
        <dbReference type="SAM" id="Phobius"/>
    </source>
</evidence>
<feature type="transmembrane region" description="Helical" evidence="8">
    <location>
        <begin position="160"/>
        <end position="181"/>
    </location>
</feature>